<dbReference type="PANTHER" id="PTHR34136">
    <property type="match status" value="1"/>
</dbReference>
<dbReference type="Pfam" id="PF03808">
    <property type="entry name" value="Glyco_tran_WecG"/>
    <property type="match status" value="1"/>
</dbReference>
<keyword evidence="4" id="KW-1185">Reference proteome</keyword>
<keyword evidence="2" id="KW-0808">Transferase</keyword>
<evidence type="ECO:0000256" key="2">
    <source>
        <dbReference type="ARBA" id="ARBA00022679"/>
    </source>
</evidence>
<dbReference type="RefSeq" id="WP_117538405.1">
    <property type="nucleotide sequence ID" value="NZ_JACOOY010000019.1"/>
</dbReference>
<dbReference type="PANTHER" id="PTHR34136:SF1">
    <property type="entry name" value="UDP-N-ACETYL-D-MANNOSAMINURONIC ACID TRANSFERASE"/>
    <property type="match status" value="1"/>
</dbReference>
<dbReference type="InterPro" id="IPR004629">
    <property type="entry name" value="WecG_TagA_CpsF"/>
</dbReference>
<evidence type="ECO:0000313" key="3">
    <source>
        <dbReference type="EMBL" id="MBC5666086.1"/>
    </source>
</evidence>
<proteinExistence type="predicted"/>
<evidence type="ECO:0000313" key="4">
    <source>
        <dbReference type="Proteomes" id="UP000647235"/>
    </source>
</evidence>
<reference evidence="3 4" key="1">
    <citation type="submission" date="2020-08" db="EMBL/GenBank/DDBJ databases">
        <title>Genome public.</title>
        <authorList>
            <person name="Liu C."/>
            <person name="Sun Q."/>
        </authorList>
    </citation>
    <scope>NUCLEOTIDE SEQUENCE [LARGE SCALE GENOMIC DNA]</scope>
    <source>
        <strain evidence="3 4">NSJ-36</strain>
    </source>
</reference>
<protein>
    <submittedName>
        <fullName evidence="3">WecB/TagA/CpsF family glycosyltransferase</fullName>
    </submittedName>
</protein>
<dbReference type="Proteomes" id="UP000647235">
    <property type="component" value="Unassembled WGS sequence"/>
</dbReference>
<gene>
    <name evidence="3" type="ORF">H8S07_12635</name>
</gene>
<name>A0ABR7EXK6_9FIRM</name>
<accession>A0ABR7EXK6</accession>
<comment type="caution">
    <text evidence="3">The sequence shown here is derived from an EMBL/GenBank/DDBJ whole genome shotgun (WGS) entry which is preliminary data.</text>
</comment>
<evidence type="ECO:0000256" key="1">
    <source>
        <dbReference type="ARBA" id="ARBA00022676"/>
    </source>
</evidence>
<organism evidence="3 4">
    <name type="scientific">Dorea hominis</name>
    <dbReference type="NCBI Taxonomy" id="2763040"/>
    <lineage>
        <taxon>Bacteria</taxon>
        <taxon>Bacillati</taxon>
        <taxon>Bacillota</taxon>
        <taxon>Clostridia</taxon>
        <taxon>Lachnospirales</taxon>
        <taxon>Lachnospiraceae</taxon>
        <taxon>Dorea</taxon>
    </lineage>
</organism>
<keyword evidence="1" id="KW-0328">Glycosyltransferase</keyword>
<dbReference type="EMBL" id="JACOOY010000019">
    <property type="protein sequence ID" value="MBC5666086.1"/>
    <property type="molecule type" value="Genomic_DNA"/>
</dbReference>
<sequence>MDSKINVLGIYIDNYTGKEAMKEAVGYMESDPVNIVELLTVDAVMDVDLQQETKEQLRSFDLVLAGDKTILEAADVEEKRCLQETENHLFMKMFLRYLHKNHKRVYLLVETQEEGEAFFQYLEHYYRGIQIVGMAKVSAENRADDMLVNAINGAETDCVLSMLCSPLQEDFAAKNRALLNTRILFGMGKAAPPWKETSFGKEKVTRFFTRRIFRKEMEKQKAESDRNVGADI</sequence>